<gene>
    <name evidence="6" type="ORF">CEE37_01360</name>
</gene>
<dbReference type="Pfam" id="PF17210">
    <property type="entry name" value="SdrD_B"/>
    <property type="match status" value="1"/>
</dbReference>
<evidence type="ECO:0000256" key="1">
    <source>
        <dbReference type="ARBA" id="ARBA00004613"/>
    </source>
</evidence>
<evidence type="ECO:0000259" key="5">
    <source>
        <dbReference type="Pfam" id="PF18962"/>
    </source>
</evidence>
<dbReference type="AlphaFoldDB" id="A0A532V5X6"/>
<dbReference type="Pfam" id="PF18962">
    <property type="entry name" value="Por_Secre_tail"/>
    <property type="match status" value="1"/>
</dbReference>
<sequence>MKNSHVKGFVVVVVLVVLTGAVAFAQAPEVLWTQTYGGSNSEVATDIIQTSDGNFLLAGGTHSFGVGDGDMWLIMVDNFGNQVWDSTYGGSGNEYATSIISAGDGNYLLGGRTKSYGAGGYDWYVLKIDATGHTVWSHTYGGSADDNLNAMVSSGDGGFLLTGNTKSFGAGDEDIWLVKVDSLGNTLWSKTYGLTATDAASSIIPAGDGGFLLAGFSDPFGSSPDRGYLLKVDAEGDSLWSKHYGTSSSDGFYTILPKGDGNFLMGGLTQKTGNYDMWLFCVNANGDSIWSKSYEGSGEDDCRSVIASGDGGYLLTGYTNSKGAGSYDYWLMKVDSVGTTIWDTTYGGPNQETTGVAVHAEDGNILVLGNSYSFGAGSRDFWLLKIEGPVPPIAHIAGTVTPPYQGVTIDLLDDGSQLLESTLTDENGEYSFPDIDPGDYIVELVEPLGFAVNQNDVPVELDAGETDTVDFVLTPLVTTNDARSKGFWKHQVKANQSGKGNPQYSEDELLGFSQEIFDHFYSNTVNSIEVDGVTYVGTPVTALTMDDLEYILNINQGGSSMYERACQQYLALLLNVVSDKLGQYMDASDDGATVSQAIVYIQDLLGVDDELAKDIAETLNQAQTVAAGVIPLGTPNVIFSEELEAMILTPSTFEFHPAHPNPFNPTTTISYSLPTEAKVKLSIYDIRGAVVTSLVDGFRQAGSHEITFNAASLPSGIYLARLESGGQKSVQKLVLIK</sequence>
<evidence type="ECO:0000256" key="2">
    <source>
        <dbReference type="ARBA" id="ARBA00022525"/>
    </source>
</evidence>
<dbReference type="Gene3D" id="2.60.40.4070">
    <property type="match status" value="1"/>
</dbReference>
<dbReference type="PANTHER" id="PTHR42754:SF1">
    <property type="entry name" value="LIPOPROTEIN"/>
    <property type="match status" value="1"/>
</dbReference>
<feature type="domain" description="SD-repeat containing protein B" evidence="4">
    <location>
        <begin position="403"/>
        <end position="457"/>
    </location>
</feature>
<dbReference type="PANTHER" id="PTHR42754">
    <property type="entry name" value="ENDOGLUCANASE"/>
    <property type="match status" value="1"/>
</dbReference>
<dbReference type="Proteomes" id="UP000319619">
    <property type="component" value="Unassembled WGS sequence"/>
</dbReference>
<dbReference type="EMBL" id="NJBN01000001">
    <property type="protein sequence ID" value="TKJ42357.1"/>
    <property type="molecule type" value="Genomic_DNA"/>
</dbReference>
<evidence type="ECO:0000256" key="3">
    <source>
        <dbReference type="ARBA" id="ARBA00022729"/>
    </source>
</evidence>
<dbReference type="SUPFAM" id="SSF50998">
    <property type="entry name" value="Quinoprotein alcohol dehydrogenase-like"/>
    <property type="match status" value="1"/>
</dbReference>
<keyword evidence="3" id="KW-0732">Signal</keyword>
<name>A0A532V5X6_UNCL8</name>
<dbReference type="InterPro" id="IPR013783">
    <property type="entry name" value="Ig-like_fold"/>
</dbReference>
<feature type="domain" description="Secretion system C-terminal sorting" evidence="5">
    <location>
        <begin position="660"/>
        <end position="734"/>
    </location>
</feature>
<dbReference type="InterPro" id="IPR033764">
    <property type="entry name" value="Sdr_B"/>
</dbReference>
<evidence type="ECO:0008006" key="8">
    <source>
        <dbReference type="Google" id="ProtNLM"/>
    </source>
</evidence>
<dbReference type="GO" id="GO:0005576">
    <property type="term" value="C:extracellular region"/>
    <property type="evidence" value="ECO:0007669"/>
    <property type="project" value="UniProtKB-SubCell"/>
</dbReference>
<evidence type="ECO:0000313" key="7">
    <source>
        <dbReference type="Proteomes" id="UP000319619"/>
    </source>
</evidence>
<comment type="subcellular location">
    <subcellularLocation>
        <location evidence="1">Secreted</location>
    </subcellularLocation>
</comment>
<keyword evidence="2" id="KW-0964">Secreted</keyword>
<dbReference type="Gene3D" id="2.60.40.10">
    <property type="entry name" value="Immunoglobulins"/>
    <property type="match status" value="1"/>
</dbReference>
<evidence type="ECO:0000313" key="6">
    <source>
        <dbReference type="EMBL" id="TKJ42357.1"/>
    </source>
</evidence>
<dbReference type="InterPro" id="IPR026444">
    <property type="entry name" value="Secre_tail"/>
</dbReference>
<organism evidence="6 7">
    <name type="scientific">candidate division LCP-89 bacterium B3_LCP</name>
    <dbReference type="NCBI Taxonomy" id="2012998"/>
    <lineage>
        <taxon>Bacteria</taxon>
        <taxon>Pseudomonadati</taxon>
        <taxon>Bacteria division LCP-89</taxon>
    </lineage>
</organism>
<proteinExistence type="predicted"/>
<dbReference type="NCBIfam" id="TIGR04183">
    <property type="entry name" value="Por_Secre_tail"/>
    <property type="match status" value="1"/>
</dbReference>
<evidence type="ECO:0000259" key="4">
    <source>
        <dbReference type="Pfam" id="PF17210"/>
    </source>
</evidence>
<protein>
    <recommendedName>
        <fullName evidence="8">Secretion system C-terminal sorting domain-containing protein</fullName>
    </recommendedName>
</protein>
<dbReference type="SUPFAM" id="SSF117074">
    <property type="entry name" value="Hypothetical protein PA1324"/>
    <property type="match status" value="1"/>
</dbReference>
<comment type="caution">
    <text evidence="6">The sequence shown here is derived from an EMBL/GenBank/DDBJ whole genome shotgun (WGS) entry which is preliminary data.</text>
</comment>
<dbReference type="InterPro" id="IPR011047">
    <property type="entry name" value="Quinoprotein_ADH-like_sf"/>
</dbReference>
<accession>A0A532V5X6</accession>
<reference evidence="6 7" key="1">
    <citation type="submission" date="2017-06" db="EMBL/GenBank/DDBJ databases">
        <title>Novel microbial phyla capable of carbon fixation and sulfur reduction in deep-sea sediments.</title>
        <authorList>
            <person name="Huang J."/>
            <person name="Baker B."/>
            <person name="Wang Y."/>
        </authorList>
    </citation>
    <scope>NUCLEOTIDE SEQUENCE [LARGE SCALE GENOMIC DNA]</scope>
    <source>
        <strain evidence="6">B3_LCP</strain>
    </source>
</reference>